<dbReference type="SMART" id="SM00014">
    <property type="entry name" value="acidPPc"/>
    <property type="match status" value="1"/>
</dbReference>
<keyword evidence="4" id="KW-1133">Transmembrane helix</keyword>
<feature type="transmembrane region" description="Helical" evidence="4">
    <location>
        <begin position="185"/>
        <end position="207"/>
    </location>
</feature>
<feature type="transmembrane region" description="Helical" evidence="4">
    <location>
        <begin position="7"/>
        <end position="29"/>
    </location>
</feature>
<keyword evidence="7" id="KW-1185">Reference proteome</keyword>
<proteinExistence type="predicted"/>
<dbReference type="PANTHER" id="PTHR14969:SF54">
    <property type="entry name" value="PHOSPHATIDYLGLYCEROPHOSPHATASE B"/>
    <property type="match status" value="1"/>
</dbReference>
<dbReference type="PANTHER" id="PTHR14969">
    <property type="entry name" value="SPHINGOSINE-1-PHOSPHATE PHOSPHOHYDROLASE"/>
    <property type="match status" value="1"/>
</dbReference>
<dbReference type="GO" id="GO:0005886">
    <property type="term" value="C:plasma membrane"/>
    <property type="evidence" value="ECO:0007669"/>
    <property type="project" value="TreeGrafter"/>
</dbReference>
<protein>
    <recommendedName>
        <fullName evidence="1">undecaprenyl-diphosphate phosphatase</fullName>
        <ecNumber evidence="1">3.6.1.27</ecNumber>
    </recommendedName>
    <alternativeName>
        <fullName evidence="2">Undecaprenyl pyrophosphate phosphatase</fullName>
    </alternativeName>
</protein>
<comment type="catalytic activity">
    <reaction evidence="3">
        <text>di-trans,octa-cis-undecaprenyl diphosphate + H2O = di-trans,octa-cis-undecaprenyl phosphate + phosphate + H(+)</text>
        <dbReference type="Rhea" id="RHEA:28094"/>
        <dbReference type="ChEBI" id="CHEBI:15377"/>
        <dbReference type="ChEBI" id="CHEBI:15378"/>
        <dbReference type="ChEBI" id="CHEBI:43474"/>
        <dbReference type="ChEBI" id="CHEBI:58405"/>
        <dbReference type="ChEBI" id="CHEBI:60392"/>
        <dbReference type="EC" id="3.6.1.27"/>
    </reaction>
</comment>
<dbReference type="GO" id="GO:0050380">
    <property type="term" value="F:undecaprenyl-diphosphatase activity"/>
    <property type="evidence" value="ECO:0007669"/>
    <property type="project" value="UniProtKB-EC"/>
</dbReference>
<comment type="caution">
    <text evidence="6">The sequence shown here is derived from an EMBL/GenBank/DDBJ whole genome shotgun (WGS) entry which is preliminary data.</text>
</comment>
<evidence type="ECO:0000313" key="7">
    <source>
        <dbReference type="Proteomes" id="UP000010290"/>
    </source>
</evidence>
<evidence type="ECO:0000256" key="2">
    <source>
        <dbReference type="ARBA" id="ARBA00032707"/>
    </source>
</evidence>
<dbReference type="CDD" id="cd01610">
    <property type="entry name" value="PAP2_like"/>
    <property type="match status" value="1"/>
</dbReference>
<evidence type="ECO:0000313" key="6">
    <source>
        <dbReference type="EMBL" id="EKT56198.1"/>
    </source>
</evidence>
<dbReference type="AlphaFoldDB" id="K8W6F0"/>
<name>K8W6F0_9GAMM</name>
<evidence type="ECO:0000256" key="3">
    <source>
        <dbReference type="ARBA" id="ARBA00047594"/>
    </source>
</evidence>
<evidence type="ECO:0000256" key="1">
    <source>
        <dbReference type="ARBA" id="ARBA00012374"/>
    </source>
</evidence>
<dbReference type="Proteomes" id="UP000010290">
    <property type="component" value="Chromosome"/>
</dbReference>
<dbReference type="PROSITE" id="PS51257">
    <property type="entry name" value="PROKAR_LIPOPROTEIN"/>
    <property type="match status" value="1"/>
</dbReference>
<dbReference type="NCBIfam" id="NF007975">
    <property type="entry name" value="PRK10699.1"/>
    <property type="match status" value="1"/>
</dbReference>
<gene>
    <name evidence="6" type="ORF">OO7_09662</name>
</gene>
<dbReference type="PATRIC" id="fig|1141660.3.peg.1926"/>
<evidence type="ECO:0000259" key="5">
    <source>
        <dbReference type="SMART" id="SM00014"/>
    </source>
</evidence>
<dbReference type="Gene3D" id="1.20.144.10">
    <property type="entry name" value="Phosphatidic acid phosphatase type 2/haloperoxidase"/>
    <property type="match status" value="1"/>
</dbReference>
<dbReference type="HOGENOM" id="CLU_083863_0_0_6"/>
<evidence type="ECO:0000256" key="4">
    <source>
        <dbReference type="SAM" id="Phobius"/>
    </source>
</evidence>
<accession>K8W6F0</accession>
<feature type="transmembrane region" description="Helical" evidence="4">
    <location>
        <begin position="213"/>
        <end position="231"/>
    </location>
</feature>
<dbReference type="OrthoDB" id="5586741at2"/>
<dbReference type="EMBL" id="AKKN01000009">
    <property type="protein sequence ID" value="EKT56198.1"/>
    <property type="molecule type" value="Genomic_DNA"/>
</dbReference>
<dbReference type="InterPro" id="IPR036938">
    <property type="entry name" value="PAP2/HPO_sf"/>
</dbReference>
<dbReference type="RefSeq" id="WP_008915742.1">
    <property type="nucleotide sequence ID" value="NZ_CM001773.1"/>
</dbReference>
<sequence length="245" mass="28191">MNKTIYSIVIPAILLVLPPFILLLTGCHWEPSHNIESAKWLYWITQTAGLPYSLITSLILLLITLFVFRKRTKQIMIWGLIIICGDVLLGQGIKILIKNSVQEPRPYVVWLEKNQGISNDHFYDLPRNERAILIKNTLEQNPQIPIWQREHWQAETGYSFPSGHVLFSACWALLLISLFWQNSHYLLAIIVALWAESVAISRIWLGMHWASDVIVSVIISMILAIMTCFLLKRVSFLNVNNVSKE</sequence>
<keyword evidence="4" id="KW-0812">Transmembrane</keyword>
<feature type="transmembrane region" description="Helical" evidence="4">
    <location>
        <begin position="75"/>
        <end position="97"/>
    </location>
</feature>
<organism evidence="6 7">
    <name type="scientific">Providencia sneebia DSM 19967</name>
    <dbReference type="NCBI Taxonomy" id="1141660"/>
    <lineage>
        <taxon>Bacteria</taxon>
        <taxon>Pseudomonadati</taxon>
        <taxon>Pseudomonadota</taxon>
        <taxon>Gammaproteobacteria</taxon>
        <taxon>Enterobacterales</taxon>
        <taxon>Morganellaceae</taxon>
        <taxon>Providencia</taxon>
    </lineage>
</organism>
<keyword evidence="4" id="KW-0472">Membrane</keyword>
<feature type="transmembrane region" description="Helical" evidence="4">
    <location>
        <begin position="158"/>
        <end position="178"/>
    </location>
</feature>
<reference evidence="6 7" key="1">
    <citation type="journal article" date="2012" name="BMC Genomics">
        <title>Comparative genomics of bacteria in the genus Providencia isolated from wild Drosophila melanogaster.</title>
        <authorList>
            <person name="Galac M.R."/>
            <person name="Lazzaro B.P."/>
        </authorList>
    </citation>
    <scope>NUCLEOTIDE SEQUENCE [LARGE SCALE GENOMIC DNA]</scope>
    <source>
        <strain evidence="6 7">DSM 19967</strain>
    </source>
</reference>
<feature type="domain" description="Phosphatidic acid phosphatase type 2/haloperoxidase" evidence="5">
    <location>
        <begin position="78"/>
        <end position="228"/>
    </location>
</feature>
<dbReference type="SUPFAM" id="SSF48317">
    <property type="entry name" value="Acid phosphatase/Vanadium-dependent haloperoxidase"/>
    <property type="match status" value="1"/>
</dbReference>
<feature type="transmembrane region" description="Helical" evidence="4">
    <location>
        <begin position="49"/>
        <end position="68"/>
    </location>
</feature>
<dbReference type="Pfam" id="PF01569">
    <property type="entry name" value="PAP2"/>
    <property type="match status" value="1"/>
</dbReference>
<dbReference type="InterPro" id="IPR000326">
    <property type="entry name" value="PAP2/HPO"/>
</dbReference>
<dbReference type="EC" id="3.6.1.27" evidence="1"/>